<dbReference type="Gene3D" id="3.40.1180.10">
    <property type="entry name" value="Decaprenyl diphosphate synthase-like"/>
    <property type="match status" value="1"/>
</dbReference>
<dbReference type="SUPFAM" id="SSF64005">
    <property type="entry name" value="Undecaprenyl diphosphate synthase"/>
    <property type="match status" value="1"/>
</dbReference>
<dbReference type="GO" id="GO:0045547">
    <property type="term" value="F:ditrans,polycis-polyprenyl diphosphate synthase [(2E,6E)-farnesyl diphosphate specific] activity"/>
    <property type="evidence" value="ECO:0007669"/>
    <property type="project" value="TreeGrafter"/>
</dbReference>
<evidence type="ECO:0000256" key="4">
    <source>
        <dbReference type="RuleBase" id="RU363018"/>
    </source>
</evidence>
<dbReference type="Pfam" id="PF01255">
    <property type="entry name" value="Prenyltransf"/>
    <property type="match status" value="1"/>
</dbReference>
<dbReference type="GO" id="GO:0016020">
    <property type="term" value="C:membrane"/>
    <property type="evidence" value="ECO:0007669"/>
    <property type="project" value="TreeGrafter"/>
</dbReference>
<dbReference type="NCBIfam" id="TIGR00055">
    <property type="entry name" value="uppS"/>
    <property type="match status" value="1"/>
</dbReference>
<organism evidence="5 6">
    <name type="scientific">Hanseniaspora osmophila</name>
    <dbReference type="NCBI Taxonomy" id="56408"/>
    <lineage>
        <taxon>Eukaryota</taxon>
        <taxon>Fungi</taxon>
        <taxon>Dikarya</taxon>
        <taxon>Ascomycota</taxon>
        <taxon>Saccharomycotina</taxon>
        <taxon>Saccharomycetes</taxon>
        <taxon>Saccharomycodales</taxon>
        <taxon>Saccharomycodaceae</taxon>
        <taxon>Hanseniaspora</taxon>
    </lineage>
</organism>
<keyword evidence="6" id="KW-1185">Reference proteome</keyword>
<evidence type="ECO:0000256" key="3">
    <source>
        <dbReference type="ARBA" id="ARBA00022842"/>
    </source>
</evidence>
<name>A0A1E5R1W5_9ASCO</name>
<dbReference type="PANTHER" id="PTHR10291:SF43">
    <property type="entry name" value="DEHYDRODOLICHYL DIPHOSPHATE SYNTHASE COMPLEX SUBUNIT DHDDS"/>
    <property type="match status" value="1"/>
</dbReference>
<protein>
    <recommendedName>
        <fullName evidence="4">Alkyl transferase</fullName>
        <ecNumber evidence="4">2.5.1.-</ecNumber>
    </recommendedName>
</protein>
<dbReference type="STRING" id="56408.A0A1E5R1W5"/>
<dbReference type="GO" id="GO:0005783">
    <property type="term" value="C:endoplasmic reticulum"/>
    <property type="evidence" value="ECO:0007669"/>
    <property type="project" value="TreeGrafter"/>
</dbReference>
<dbReference type="InterPro" id="IPR001441">
    <property type="entry name" value="UPP_synth-like"/>
</dbReference>
<dbReference type="InterPro" id="IPR036424">
    <property type="entry name" value="UPP_synth-like_sf"/>
</dbReference>
<dbReference type="OrthoDB" id="4173905at2759"/>
<dbReference type="InterPro" id="IPR018520">
    <property type="entry name" value="UPP_synth-like_CS"/>
</dbReference>
<dbReference type="HAMAP" id="MF_01139">
    <property type="entry name" value="ISPT"/>
    <property type="match status" value="1"/>
</dbReference>
<dbReference type="AlphaFoldDB" id="A0A1E5R1W5"/>
<keyword evidence="2 4" id="KW-0808">Transferase</keyword>
<dbReference type="GO" id="GO:0016094">
    <property type="term" value="P:polyprenol biosynthetic process"/>
    <property type="evidence" value="ECO:0007669"/>
    <property type="project" value="TreeGrafter"/>
</dbReference>
<gene>
    <name evidence="5" type="ORF">AWRI3579_g4495</name>
</gene>
<dbReference type="GO" id="GO:0005811">
    <property type="term" value="C:lipid droplet"/>
    <property type="evidence" value="ECO:0007669"/>
    <property type="project" value="TreeGrafter"/>
</dbReference>
<dbReference type="CDD" id="cd00475">
    <property type="entry name" value="Cis_IPPS"/>
    <property type="match status" value="1"/>
</dbReference>
<evidence type="ECO:0000256" key="2">
    <source>
        <dbReference type="ARBA" id="ARBA00022679"/>
    </source>
</evidence>
<comment type="similarity">
    <text evidence="1 4">Belongs to the UPP synthase family.</text>
</comment>
<accession>A0A1E5R1W5</accession>
<evidence type="ECO:0000313" key="6">
    <source>
        <dbReference type="Proteomes" id="UP000095728"/>
    </source>
</evidence>
<dbReference type="FunFam" id="3.40.1180.10:FF:000005">
    <property type="entry name" value="Alkyl transferase"/>
    <property type="match status" value="1"/>
</dbReference>
<dbReference type="EC" id="2.5.1.-" evidence="4"/>
<dbReference type="GO" id="GO:1904423">
    <property type="term" value="C:dehydrodolichyl diphosphate synthase complex"/>
    <property type="evidence" value="ECO:0007669"/>
    <property type="project" value="TreeGrafter"/>
</dbReference>
<dbReference type="Proteomes" id="UP000095728">
    <property type="component" value="Unassembled WGS sequence"/>
</dbReference>
<evidence type="ECO:0000313" key="5">
    <source>
        <dbReference type="EMBL" id="OEJ80543.1"/>
    </source>
</evidence>
<dbReference type="InParanoid" id="A0A1E5R1W5"/>
<proteinExistence type="inferred from homology"/>
<evidence type="ECO:0000256" key="1">
    <source>
        <dbReference type="ARBA" id="ARBA00005432"/>
    </source>
</evidence>
<keyword evidence="3" id="KW-0460">Magnesium</keyword>
<dbReference type="EMBL" id="LPNM01000012">
    <property type="protein sequence ID" value="OEJ80543.1"/>
    <property type="molecule type" value="Genomic_DNA"/>
</dbReference>
<sequence length="296" mass="33635">MKDGLEAPNLEDPLAAGFLSNTSTWYNRMLKSTLSSIIKVSNHVPQHIGFIMDGNRRYAKQHKLKVKQGHDLGFFSMCSVLELCYECGVKSATVFAFSIENFKRSQSEVDALMELARKRILQIVQHGELCAKYGVKVRILGDRSLLDDDVLEELQKAEKITESNSRATLNICFPYTGRYDLYQSMHAIVQASGEGFLDYKNITAKTIDDYLYTRDDPPVDLLIRTSGVKRLSDFLVWQVQQRGVVLEFLDCLWPEFSVSDMWFILLKFTYNKTVNGEGSLPSNTQDTKPTLSQQSS</sequence>
<dbReference type="FunCoup" id="A0A1E5R1W5">
    <property type="interactions" value="402"/>
</dbReference>
<comment type="caution">
    <text evidence="5">The sequence shown here is derived from an EMBL/GenBank/DDBJ whole genome shotgun (WGS) entry which is preliminary data.</text>
</comment>
<reference evidence="6" key="1">
    <citation type="journal article" date="2016" name="Genome Announc.">
        <title>Genome sequences of three species of Hanseniaspora isolated from spontaneous wine fermentations.</title>
        <authorList>
            <person name="Sternes P.R."/>
            <person name="Lee D."/>
            <person name="Kutyna D.R."/>
            <person name="Borneman A.R."/>
        </authorList>
    </citation>
    <scope>NUCLEOTIDE SEQUENCE [LARGE SCALE GENOMIC DNA]</scope>
    <source>
        <strain evidence="6">AWRI3579</strain>
    </source>
</reference>
<dbReference type="PANTHER" id="PTHR10291">
    <property type="entry name" value="DEHYDRODOLICHYL DIPHOSPHATE SYNTHASE FAMILY MEMBER"/>
    <property type="match status" value="1"/>
</dbReference>
<dbReference type="PROSITE" id="PS01066">
    <property type="entry name" value="UPP_SYNTHASE"/>
    <property type="match status" value="1"/>
</dbReference>